<dbReference type="Proteomes" id="UP000618943">
    <property type="component" value="Unassembled WGS sequence"/>
</dbReference>
<evidence type="ECO:0000313" key="2">
    <source>
        <dbReference type="EMBL" id="MBK3495478.1"/>
    </source>
</evidence>
<dbReference type="PANTHER" id="PTHR14097:SF7">
    <property type="entry name" value="OXIDOREDUCTASE HTATIP2"/>
    <property type="match status" value="1"/>
</dbReference>
<comment type="caution">
    <text evidence="2">The sequence shown here is derived from an EMBL/GenBank/DDBJ whole genome shotgun (WGS) entry which is preliminary data.</text>
</comment>
<dbReference type="PANTHER" id="PTHR14097">
    <property type="entry name" value="OXIDOREDUCTASE HTATIP2"/>
    <property type="match status" value="1"/>
</dbReference>
<organism evidence="2 3">
    <name type="scientific">Viridibacillus soli</name>
    <dbReference type="NCBI Taxonomy" id="2798301"/>
    <lineage>
        <taxon>Bacteria</taxon>
        <taxon>Bacillati</taxon>
        <taxon>Bacillota</taxon>
        <taxon>Bacilli</taxon>
        <taxon>Bacillales</taxon>
        <taxon>Caryophanaceae</taxon>
        <taxon>Viridibacillus</taxon>
    </lineage>
</organism>
<dbReference type="Gene3D" id="3.40.50.720">
    <property type="entry name" value="NAD(P)-binding Rossmann-like Domain"/>
    <property type="match status" value="1"/>
</dbReference>
<evidence type="ECO:0000259" key="1">
    <source>
        <dbReference type="Pfam" id="PF13460"/>
    </source>
</evidence>
<reference evidence="2 3" key="1">
    <citation type="submission" date="2020-12" db="EMBL/GenBank/DDBJ databases">
        <title>YIM B01967 draft genome.</title>
        <authorList>
            <person name="Yan X."/>
        </authorList>
    </citation>
    <scope>NUCLEOTIDE SEQUENCE [LARGE SCALE GENOMIC DNA]</scope>
    <source>
        <strain evidence="2 3">YIM B01967</strain>
    </source>
</reference>
<sequence length="269" mass="30626">MLMRSAIVVGATGLTGQELVKCLCESEEYVEITVIARRELKYEHPKLVVKVRHFDQLEENDFEFAHELYCCLGTTRKKAGSKATFEKVDLEYPLNIASIAKKRGIPHVLVISAMGANENSKFYYNRVKGRMEHNLIALELPQLSIFRPSLLMGNREELRLAENLGGVAINLLKPVFFGALKKYRAIPAKKLAEAMHIIALYSKKQKVAVYDSTAILMMEPSKGVVEKITGHHEEEFDEEPIFNWEKRKEVFLETEAGEDEKVDKPLDNE</sequence>
<evidence type="ECO:0000313" key="3">
    <source>
        <dbReference type="Proteomes" id="UP000618943"/>
    </source>
</evidence>
<feature type="domain" description="NAD(P)-binding" evidence="1">
    <location>
        <begin position="10"/>
        <end position="126"/>
    </location>
</feature>
<protein>
    <submittedName>
        <fullName evidence="2">NAD(P)H-binding protein</fullName>
    </submittedName>
</protein>
<keyword evidence="3" id="KW-1185">Reference proteome</keyword>
<proteinExistence type="predicted"/>
<accession>A0ABS1H7U2</accession>
<dbReference type="SUPFAM" id="SSF51735">
    <property type="entry name" value="NAD(P)-binding Rossmann-fold domains"/>
    <property type="match status" value="1"/>
</dbReference>
<gene>
    <name evidence="2" type="ORF">JFL43_11570</name>
</gene>
<dbReference type="RefSeq" id="WP_200749168.1">
    <property type="nucleotide sequence ID" value="NZ_JAEOAH010000015.1"/>
</dbReference>
<dbReference type="EMBL" id="JAEOAH010000015">
    <property type="protein sequence ID" value="MBK3495478.1"/>
    <property type="molecule type" value="Genomic_DNA"/>
</dbReference>
<name>A0ABS1H7U2_9BACL</name>
<dbReference type="InterPro" id="IPR036291">
    <property type="entry name" value="NAD(P)-bd_dom_sf"/>
</dbReference>
<dbReference type="InterPro" id="IPR016040">
    <property type="entry name" value="NAD(P)-bd_dom"/>
</dbReference>
<dbReference type="Pfam" id="PF13460">
    <property type="entry name" value="NAD_binding_10"/>
    <property type="match status" value="1"/>
</dbReference>